<sequence length="169" mass="19121">MNITEIDPHGWRNWSEQFSVDLTRFRVSDAPEMRDLNAYTLKGLESAEHVAGRLFPPDIDWHPNGVITPVADRWNRSVGHTFMLLLRCGEWVNAPRDISGPRNQFGVLPCVLLPDGRHIPPMLTQVLEALARGDTFLVGAVIRERFALDEWAKRERANTGRRSPGGTRA</sequence>
<protein>
    <submittedName>
        <fullName evidence="1">Uncharacterized protein</fullName>
    </submittedName>
</protein>
<comment type="caution">
    <text evidence="1">The sequence shown here is derived from an EMBL/GenBank/DDBJ whole genome shotgun (WGS) entry which is preliminary data.</text>
</comment>
<dbReference type="Proteomes" id="UP000031364">
    <property type="component" value="Unassembled WGS sequence"/>
</dbReference>
<evidence type="ECO:0000313" key="2">
    <source>
        <dbReference type="Proteomes" id="UP000031364"/>
    </source>
</evidence>
<gene>
    <name evidence="1" type="ORF">FG87_21620</name>
</gene>
<evidence type="ECO:0000313" key="1">
    <source>
        <dbReference type="EMBL" id="KIA62985.1"/>
    </source>
</evidence>
<dbReference type="RefSeq" id="WP_043673537.1">
    <property type="nucleotide sequence ID" value="NZ_BDCI01000004.1"/>
</dbReference>
<dbReference type="EMBL" id="JNFP01000026">
    <property type="protein sequence ID" value="KIA62985.1"/>
    <property type="molecule type" value="Genomic_DNA"/>
</dbReference>
<name>A0ABR4ZCD8_9NOCA</name>
<reference evidence="1 2" key="1">
    <citation type="journal article" date="2014" name="Int. J. Syst. Evol. Microbiol.">
        <title>Nocardia vulneris sp. nov., isolated from wounds of human patients in North America.</title>
        <authorList>
            <person name="Lasker B.A."/>
            <person name="Bell M."/>
            <person name="Klenk H.P."/>
            <person name="Sproer C."/>
            <person name="Schumann C."/>
            <person name="Schumann P."/>
            <person name="Brown J.M."/>
        </authorList>
    </citation>
    <scope>NUCLEOTIDE SEQUENCE [LARGE SCALE GENOMIC DNA]</scope>
    <source>
        <strain evidence="1 2">W9851</strain>
    </source>
</reference>
<proteinExistence type="predicted"/>
<organism evidence="1 2">
    <name type="scientific">Nocardia vulneris</name>
    <dbReference type="NCBI Taxonomy" id="1141657"/>
    <lineage>
        <taxon>Bacteria</taxon>
        <taxon>Bacillati</taxon>
        <taxon>Actinomycetota</taxon>
        <taxon>Actinomycetes</taxon>
        <taxon>Mycobacteriales</taxon>
        <taxon>Nocardiaceae</taxon>
        <taxon>Nocardia</taxon>
    </lineage>
</organism>
<keyword evidence="2" id="KW-1185">Reference proteome</keyword>
<accession>A0ABR4ZCD8</accession>